<sequence length="128" mass="14123">MSKSSASSTVANGLSERTLKVDDERMDDKYYSTSSTSKGRTLGLNPTSVLQELEAGLVLRLREIGNKYTFPLITLFICLVHHLLFSGHHPFILHLKTSAPTAAAQEPTSMWLLTVSSVALLEYTPNEK</sequence>
<proteinExistence type="predicted"/>
<keyword evidence="1" id="KW-0812">Transmembrane</keyword>
<evidence type="ECO:0000313" key="2">
    <source>
        <dbReference type="EMBL" id="KAG1791988.1"/>
    </source>
</evidence>
<protein>
    <submittedName>
        <fullName evidence="2">Uncharacterized protein</fullName>
    </submittedName>
</protein>
<evidence type="ECO:0000256" key="1">
    <source>
        <dbReference type="SAM" id="Phobius"/>
    </source>
</evidence>
<reference evidence="2" key="1">
    <citation type="journal article" date="2020" name="New Phytol.">
        <title>Comparative genomics reveals dynamic genome evolution in host specialist ectomycorrhizal fungi.</title>
        <authorList>
            <person name="Lofgren L.A."/>
            <person name="Nguyen N.H."/>
            <person name="Vilgalys R."/>
            <person name="Ruytinx J."/>
            <person name="Liao H.L."/>
            <person name="Branco S."/>
            <person name="Kuo A."/>
            <person name="LaButti K."/>
            <person name="Lipzen A."/>
            <person name="Andreopoulos W."/>
            <person name="Pangilinan J."/>
            <person name="Riley R."/>
            <person name="Hundley H."/>
            <person name="Na H."/>
            <person name="Barry K."/>
            <person name="Grigoriev I.V."/>
            <person name="Stajich J.E."/>
            <person name="Kennedy P.G."/>
        </authorList>
    </citation>
    <scope>NUCLEOTIDE SEQUENCE</scope>
    <source>
        <strain evidence="2">S12</strain>
    </source>
</reference>
<organism evidence="2 3">
    <name type="scientific">Suillus plorans</name>
    <dbReference type="NCBI Taxonomy" id="116603"/>
    <lineage>
        <taxon>Eukaryota</taxon>
        <taxon>Fungi</taxon>
        <taxon>Dikarya</taxon>
        <taxon>Basidiomycota</taxon>
        <taxon>Agaricomycotina</taxon>
        <taxon>Agaricomycetes</taxon>
        <taxon>Agaricomycetidae</taxon>
        <taxon>Boletales</taxon>
        <taxon>Suillineae</taxon>
        <taxon>Suillaceae</taxon>
        <taxon>Suillus</taxon>
    </lineage>
</organism>
<dbReference type="RefSeq" id="XP_041158687.1">
    <property type="nucleotide sequence ID" value="XM_041306831.1"/>
</dbReference>
<feature type="transmembrane region" description="Helical" evidence="1">
    <location>
        <begin position="68"/>
        <end position="85"/>
    </location>
</feature>
<dbReference type="EMBL" id="JABBWE010000039">
    <property type="protein sequence ID" value="KAG1791988.1"/>
    <property type="molecule type" value="Genomic_DNA"/>
</dbReference>
<accession>A0A9P7ALS8</accession>
<evidence type="ECO:0000313" key="3">
    <source>
        <dbReference type="Proteomes" id="UP000719766"/>
    </source>
</evidence>
<dbReference type="AlphaFoldDB" id="A0A9P7ALS8"/>
<comment type="caution">
    <text evidence="2">The sequence shown here is derived from an EMBL/GenBank/DDBJ whole genome shotgun (WGS) entry which is preliminary data.</text>
</comment>
<keyword evidence="1" id="KW-1133">Transmembrane helix</keyword>
<keyword evidence="3" id="KW-1185">Reference proteome</keyword>
<dbReference type="GeneID" id="64600595"/>
<name>A0A9P7ALS8_9AGAM</name>
<gene>
    <name evidence="2" type="ORF">HD556DRAFT_1444775</name>
</gene>
<dbReference type="Proteomes" id="UP000719766">
    <property type="component" value="Unassembled WGS sequence"/>
</dbReference>
<keyword evidence="1" id="KW-0472">Membrane</keyword>